<proteinExistence type="predicted"/>
<accession>A0A034VII0</accession>
<protein>
    <submittedName>
        <fullName evidence="2">Uncharacterized protein</fullName>
    </submittedName>
</protein>
<keyword evidence="1" id="KW-1133">Transmembrane helix</keyword>
<evidence type="ECO:0000256" key="1">
    <source>
        <dbReference type="SAM" id="Phobius"/>
    </source>
</evidence>
<name>A0A034VII0_BACDO</name>
<feature type="transmembrane region" description="Helical" evidence="1">
    <location>
        <begin position="101"/>
        <end position="120"/>
    </location>
</feature>
<reference evidence="2" key="1">
    <citation type="journal article" date="2014" name="BMC Genomics">
        <title>Characterizing the developmental transcriptome of the oriental fruit fly, Bactrocera dorsalis (Diptera: Tephritidae) through comparative genomic analysis with Drosophila melanogaster utilizing modENCODE datasets.</title>
        <authorList>
            <person name="Geib S.M."/>
            <person name="Calla B."/>
            <person name="Hall B."/>
            <person name="Hou S."/>
            <person name="Manoukis N.C."/>
        </authorList>
    </citation>
    <scope>NUCLEOTIDE SEQUENCE</scope>
    <source>
        <strain evidence="2">Punador</strain>
    </source>
</reference>
<dbReference type="EMBL" id="GAKP01016668">
    <property type="protein sequence ID" value="JAC42284.1"/>
    <property type="molecule type" value="Transcribed_RNA"/>
</dbReference>
<evidence type="ECO:0000313" key="2">
    <source>
        <dbReference type="EMBL" id="JAC42284.1"/>
    </source>
</evidence>
<keyword evidence="1" id="KW-0472">Membrane</keyword>
<dbReference type="AlphaFoldDB" id="A0A034VII0"/>
<dbReference type="EMBL" id="GAKP01016674">
    <property type="protein sequence ID" value="JAC42278.1"/>
    <property type="molecule type" value="Transcribed_RNA"/>
</dbReference>
<dbReference type="EMBL" id="GAKP01016671">
    <property type="protein sequence ID" value="JAC42281.1"/>
    <property type="molecule type" value="Transcribed_RNA"/>
</dbReference>
<organism evidence="2">
    <name type="scientific">Bactrocera dorsalis</name>
    <name type="common">Oriental fruit fly</name>
    <name type="synonym">Dacus dorsalis</name>
    <dbReference type="NCBI Taxonomy" id="27457"/>
    <lineage>
        <taxon>Eukaryota</taxon>
        <taxon>Metazoa</taxon>
        <taxon>Ecdysozoa</taxon>
        <taxon>Arthropoda</taxon>
        <taxon>Hexapoda</taxon>
        <taxon>Insecta</taxon>
        <taxon>Pterygota</taxon>
        <taxon>Neoptera</taxon>
        <taxon>Endopterygota</taxon>
        <taxon>Diptera</taxon>
        <taxon>Brachycera</taxon>
        <taxon>Muscomorpha</taxon>
        <taxon>Tephritoidea</taxon>
        <taxon>Tephritidae</taxon>
        <taxon>Bactrocera</taxon>
        <taxon>Bactrocera</taxon>
    </lineage>
</organism>
<sequence>MERKRDAKLFLFYVNINYRIFHVYNNLLLATSGVVGVDVDKMPVPFPPSLAGNDVVVAVIAVVSFAPAADTFVAAPPFSSPTPFVKLADESVVKPIVDSDAFAEFAVVAVAVAAAAAAFFSSIAKRSFFFV</sequence>
<keyword evidence="1" id="KW-0812">Transmembrane</keyword>